<dbReference type="CDD" id="cd01924">
    <property type="entry name" value="cyclophilin_TLP40_like"/>
    <property type="match status" value="1"/>
</dbReference>
<comment type="catalytic activity">
    <reaction evidence="3">
        <text>[protein]-peptidylproline (omega=180) = [protein]-peptidylproline (omega=0)</text>
        <dbReference type="Rhea" id="RHEA:16237"/>
        <dbReference type="Rhea" id="RHEA-COMP:10747"/>
        <dbReference type="Rhea" id="RHEA-COMP:10748"/>
        <dbReference type="ChEBI" id="CHEBI:83833"/>
        <dbReference type="ChEBI" id="CHEBI:83834"/>
        <dbReference type="EC" id="5.2.1.8"/>
    </reaction>
</comment>
<accession>A0A7C3ZQL7</accession>
<evidence type="ECO:0000259" key="5">
    <source>
        <dbReference type="PROSITE" id="PS50072"/>
    </source>
</evidence>
<gene>
    <name evidence="6" type="ORF">ENR15_24580</name>
</gene>
<dbReference type="PRINTS" id="PR00153">
    <property type="entry name" value="CSAPPISMRASE"/>
</dbReference>
<keyword evidence="2 3" id="KW-0413">Isomerase</keyword>
<dbReference type="SUPFAM" id="SSF50891">
    <property type="entry name" value="Cyclophilin-like"/>
    <property type="match status" value="1"/>
</dbReference>
<comment type="caution">
    <text evidence="6">The sequence shown here is derived from an EMBL/GenBank/DDBJ whole genome shotgun (WGS) entry which is preliminary data.</text>
</comment>
<comment type="similarity">
    <text evidence="3">Belongs to the cyclophilin-type PPIase family.</text>
</comment>
<feature type="region of interest" description="Disordered" evidence="4">
    <location>
        <begin position="30"/>
        <end position="54"/>
    </location>
</feature>
<dbReference type="Pfam" id="PF00160">
    <property type="entry name" value="Pro_isomerase"/>
    <property type="match status" value="1"/>
</dbReference>
<evidence type="ECO:0000256" key="3">
    <source>
        <dbReference type="RuleBase" id="RU363019"/>
    </source>
</evidence>
<evidence type="ECO:0000256" key="1">
    <source>
        <dbReference type="ARBA" id="ARBA00023110"/>
    </source>
</evidence>
<dbReference type="InterPro" id="IPR002130">
    <property type="entry name" value="Cyclophilin-type_PPIase_dom"/>
</dbReference>
<comment type="function">
    <text evidence="3">PPIases accelerate the folding of proteins. It catalyzes the cis-trans isomerization of proline imidic peptide bonds in oligopeptides.</text>
</comment>
<dbReference type="EC" id="5.2.1.8" evidence="3"/>
<protein>
    <recommendedName>
        <fullName evidence="3">Peptidyl-prolyl cis-trans isomerase</fullName>
        <shortName evidence="3">PPIase</shortName>
        <ecNumber evidence="3">5.2.1.8</ecNumber>
    </recommendedName>
</protein>
<dbReference type="PROSITE" id="PS50072">
    <property type="entry name" value="CSA_PPIASE_2"/>
    <property type="match status" value="1"/>
</dbReference>
<dbReference type="PROSITE" id="PS51257">
    <property type="entry name" value="PROKAR_LIPOPROTEIN"/>
    <property type="match status" value="1"/>
</dbReference>
<sequence>MEPKIGRWLVSVIIVSCLLVGGCVSGQAVSNDSAAQNSPSSPATQPKDMQANNLPRLEGKATVVLVVKGKSITLEVDGTNAPITAGNFVDLVQRGTYNGLVFHRVVRDPQPFVVQGGDPQSKDPSFPAARLGTGGFVDPQSGERRYIPLEIKPEGAEAPIYSKTFEMAGIAKKPVLPHTRGALAMARSQAPDSASSQFYIALAELGFLDGNYAVFGYVTDGMDAVDGIQQGDRIDSAQVIKGLENLKLGGS</sequence>
<dbReference type="GO" id="GO:0003755">
    <property type="term" value="F:peptidyl-prolyl cis-trans isomerase activity"/>
    <property type="evidence" value="ECO:0007669"/>
    <property type="project" value="UniProtKB-UniRule"/>
</dbReference>
<evidence type="ECO:0000256" key="2">
    <source>
        <dbReference type="ARBA" id="ARBA00023235"/>
    </source>
</evidence>
<proteinExistence type="inferred from homology"/>
<dbReference type="InterPro" id="IPR044665">
    <property type="entry name" value="E_coli_cyclophilin_A-like"/>
</dbReference>
<organism evidence="6">
    <name type="scientific">Planktothricoides sp. SpSt-374</name>
    <dbReference type="NCBI Taxonomy" id="2282167"/>
    <lineage>
        <taxon>Bacteria</taxon>
        <taxon>Bacillati</taxon>
        <taxon>Cyanobacteriota</taxon>
        <taxon>Cyanophyceae</taxon>
        <taxon>Oscillatoriophycideae</taxon>
        <taxon>Oscillatoriales</taxon>
        <taxon>Oscillatoriaceae</taxon>
        <taxon>Planktothricoides</taxon>
    </lineage>
</organism>
<evidence type="ECO:0000256" key="4">
    <source>
        <dbReference type="SAM" id="MobiDB-lite"/>
    </source>
</evidence>
<evidence type="ECO:0000313" key="6">
    <source>
        <dbReference type="EMBL" id="HGG03724.1"/>
    </source>
</evidence>
<feature type="compositionally biased region" description="Polar residues" evidence="4">
    <location>
        <begin position="30"/>
        <end position="44"/>
    </location>
</feature>
<dbReference type="AlphaFoldDB" id="A0A7C3ZQL7"/>
<dbReference type="Gene3D" id="2.40.100.10">
    <property type="entry name" value="Cyclophilin-like"/>
    <property type="match status" value="1"/>
</dbReference>
<keyword evidence="1 3" id="KW-0697">Rotamase</keyword>
<name>A0A7C3ZQL7_9CYAN</name>
<feature type="domain" description="PPIase cyclophilin-type" evidence="5">
    <location>
        <begin position="72"/>
        <end position="230"/>
    </location>
</feature>
<reference evidence="6" key="1">
    <citation type="journal article" date="2020" name="mSystems">
        <title>Genome- and Community-Level Interaction Insights into Carbon Utilization and Element Cycling Functions of Hydrothermarchaeota in Hydrothermal Sediment.</title>
        <authorList>
            <person name="Zhou Z."/>
            <person name="Liu Y."/>
            <person name="Xu W."/>
            <person name="Pan J."/>
            <person name="Luo Z.H."/>
            <person name="Li M."/>
        </authorList>
    </citation>
    <scope>NUCLEOTIDE SEQUENCE [LARGE SCALE GENOMIC DNA]</scope>
    <source>
        <strain evidence="6">SpSt-374</strain>
    </source>
</reference>
<dbReference type="PANTHER" id="PTHR43246">
    <property type="entry name" value="PEPTIDYL-PROLYL CIS-TRANS ISOMERASE CYP38, CHLOROPLASTIC"/>
    <property type="match status" value="1"/>
</dbReference>
<dbReference type="EMBL" id="DSPX01000255">
    <property type="protein sequence ID" value="HGG03724.1"/>
    <property type="molecule type" value="Genomic_DNA"/>
</dbReference>
<dbReference type="InterPro" id="IPR029000">
    <property type="entry name" value="Cyclophilin-like_dom_sf"/>
</dbReference>